<sequence length="60" mass="7232">MFGKKDQKGKKSIEKKHANNFWHIVERKLEDHEKREMELFGYWFLIQNSINNGGIKIVRS</sequence>
<protein>
    <submittedName>
        <fullName evidence="1">Uncharacterized protein</fullName>
    </submittedName>
</protein>
<evidence type="ECO:0000313" key="2">
    <source>
        <dbReference type="Proteomes" id="UP000232412"/>
    </source>
</evidence>
<gene>
    <name evidence="1" type="ORF">NSIN_20118</name>
</gene>
<organism evidence="1 2">
    <name type="scientific">Nitrosotalea sinensis</name>
    <dbReference type="NCBI Taxonomy" id="1499975"/>
    <lineage>
        <taxon>Archaea</taxon>
        <taxon>Nitrososphaerota</taxon>
        <taxon>Nitrososphaeria</taxon>
        <taxon>Nitrosotaleales</taxon>
        <taxon>Nitrosotaleaceae</taxon>
        <taxon>Nitrosotalea</taxon>
    </lineage>
</organism>
<accession>A0A2H1EEZ4</accession>
<dbReference type="Proteomes" id="UP000232412">
    <property type="component" value="Unassembled WGS sequence"/>
</dbReference>
<proteinExistence type="predicted"/>
<dbReference type="EMBL" id="FRFC01000003">
    <property type="protein sequence ID" value="SHO43611.1"/>
    <property type="molecule type" value="Genomic_DNA"/>
</dbReference>
<reference evidence="2" key="1">
    <citation type="submission" date="2016-12" db="EMBL/GenBank/DDBJ databases">
        <authorList>
            <person name="Herbold C."/>
        </authorList>
    </citation>
    <scope>NUCLEOTIDE SEQUENCE [LARGE SCALE GENOMIC DNA]</scope>
</reference>
<dbReference type="AlphaFoldDB" id="A0A2H1EEZ4"/>
<name>A0A2H1EEZ4_9ARCH</name>
<evidence type="ECO:0000313" key="1">
    <source>
        <dbReference type="EMBL" id="SHO43611.1"/>
    </source>
</evidence>
<keyword evidence="2" id="KW-1185">Reference proteome</keyword>